<dbReference type="InterPro" id="IPR000980">
    <property type="entry name" value="SH2"/>
</dbReference>
<dbReference type="PANTHER" id="PTHR10155">
    <property type="entry name" value="PHOSPHATIDYLINOSITOL 3-KINASE REGULATORY SUBUNIT"/>
    <property type="match status" value="1"/>
</dbReference>
<dbReference type="SMART" id="SM00252">
    <property type="entry name" value="SH2"/>
    <property type="match status" value="2"/>
</dbReference>
<gene>
    <name evidence="5" type="primary">PIK3R3</name>
    <name evidence="5" type="ORF">Anas_06601</name>
</gene>
<dbReference type="Gene3D" id="3.30.505.10">
    <property type="entry name" value="SH2 domain"/>
    <property type="match status" value="2"/>
</dbReference>
<keyword evidence="3" id="KW-0175">Coiled coil</keyword>
<evidence type="ECO:0000313" key="5">
    <source>
        <dbReference type="EMBL" id="KAB7499594.1"/>
    </source>
</evidence>
<evidence type="ECO:0000256" key="3">
    <source>
        <dbReference type="SAM" id="Coils"/>
    </source>
</evidence>
<dbReference type="Pfam" id="PF00017">
    <property type="entry name" value="SH2"/>
    <property type="match status" value="2"/>
</dbReference>
<dbReference type="GO" id="GO:0046854">
    <property type="term" value="P:phosphatidylinositol phosphate biosynthetic process"/>
    <property type="evidence" value="ECO:0007669"/>
    <property type="project" value="TreeGrafter"/>
</dbReference>
<dbReference type="PRINTS" id="PR00678">
    <property type="entry name" value="PI3KINASEP85"/>
</dbReference>
<evidence type="ECO:0000259" key="4">
    <source>
        <dbReference type="PROSITE" id="PS50001"/>
    </source>
</evidence>
<dbReference type="Proteomes" id="UP000326759">
    <property type="component" value="Unassembled WGS sequence"/>
</dbReference>
<dbReference type="GO" id="GO:0005942">
    <property type="term" value="C:phosphatidylinositol 3-kinase complex"/>
    <property type="evidence" value="ECO:0007669"/>
    <property type="project" value="TreeGrafter"/>
</dbReference>
<dbReference type="InterPro" id="IPR032498">
    <property type="entry name" value="PI3K_P85_iSH2"/>
</dbReference>
<dbReference type="Gene3D" id="1.10.287.1490">
    <property type="match status" value="1"/>
</dbReference>
<dbReference type="GO" id="GO:0008286">
    <property type="term" value="P:insulin receptor signaling pathway"/>
    <property type="evidence" value="ECO:0007669"/>
    <property type="project" value="TreeGrafter"/>
</dbReference>
<dbReference type="FunFam" id="3.30.505.10:FF:000100">
    <property type="entry name" value="phosphatidylinositol 3-kinase regulatory subunit gamma"/>
    <property type="match status" value="1"/>
</dbReference>
<feature type="coiled-coil region" evidence="3">
    <location>
        <begin position="235"/>
        <end position="262"/>
    </location>
</feature>
<evidence type="ECO:0000256" key="1">
    <source>
        <dbReference type="ARBA" id="ARBA00022999"/>
    </source>
</evidence>
<evidence type="ECO:0000313" key="6">
    <source>
        <dbReference type="Proteomes" id="UP000326759"/>
    </source>
</evidence>
<name>A0A5N5SZE9_9CRUS</name>
<dbReference type="Pfam" id="PF16454">
    <property type="entry name" value="PI3K_P85_iSH2"/>
    <property type="match status" value="1"/>
</dbReference>
<protein>
    <submittedName>
        <fullName evidence="5">Phosphatidylinositol 3-kinase regulatory subunit gamma</fullName>
    </submittedName>
</protein>
<reference evidence="5 6" key="1">
    <citation type="journal article" date="2019" name="PLoS Biol.">
        <title>Sex chromosomes control vertical transmission of feminizing Wolbachia symbionts in an isopod.</title>
        <authorList>
            <person name="Becking T."/>
            <person name="Chebbi M.A."/>
            <person name="Giraud I."/>
            <person name="Moumen B."/>
            <person name="Laverre T."/>
            <person name="Caubet Y."/>
            <person name="Peccoud J."/>
            <person name="Gilbert C."/>
            <person name="Cordaux R."/>
        </authorList>
    </citation>
    <scope>NUCLEOTIDE SEQUENCE [LARGE SCALE GENOMIC DNA]</scope>
    <source>
        <strain evidence="5">ANa2</strain>
        <tissue evidence="5">Whole body excluding digestive tract and cuticle</tissue>
    </source>
</reference>
<dbReference type="FunFam" id="3.30.505.10:FF:000080">
    <property type="entry name" value="Pi3K21B, isoform C"/>
    <property type="match status" value="1"/>
</dbReference>
<dbReference type="PRINTS" id="PR00401">
    <property type="entry name" value="SH2DOMAIN"/>
</dbReference>
<evidence type="ECO:0000256" key="2">
    <source>
        <dbReference type="PROSITE-ProRule" id="PRU00191"/>
    </source>
</evidence>
<keyword evidence="1 2" id="KW-0727">SH2 domain</keyword>
<feature type="domain" description="SH2" evidence="4">
    <location>
        <begin position="33"/>
        <end position="127"/>
    </location>
</feature>
<feature type="domain" description="SH2" evidence="4">
    <location>
        <begin position="303"/>
        <end position="395"/>
    </location>
</feature>
<dbReference type="AlphaFoldDB" id="A0A5N5SZE9"/>
<dbReference type="OrthoDB" id="3175255at2759"/>
<organism evidence="5 6">
    <name type="scientific">Armadillidium nasatum</name>
    <dbReference type="NCBI Taxonomy" id="96803"/>
    <lineage>
        <taxon>Eukaryota</taxon>
        <taxon>Metazoa</taxon>
        <taxon>Ecdysozoa</taxon>
        <taxon>Arthropoda</taxon>
        <taxon>Crustacea</taxon>
        <taxon>Multicrustacea</taxon>
        <taxon>Malacostraca</taxon>
        <taxon>Eumalacostraca</taxon>
        <taxon>Peracarida</taxon>
        <taxon>Isopoda</taxon>
        <taxon>Oniscidea</taxon>
        <taxon>Crinocheta</taxon>
        <taxon>Armadillidiidae</taxon>
        <taxon>Armadillidium</taxon>
    </lineage>
</organism>
<dbReference type="SUPFAM" id="SSF55550">
    <property type="entry name" value="SH2 domain"/>
    <property type="match status" value="2"/>
</dbReference>
<keyword evidence="6" id="KW-1185">Reference proteome</keyword>
<dbReference type="GO" id="GO:0046935">
    <property type="term" value="F:1-phosphatidylinositol-3-kinase regulator activity"/>
    <property type="evidence" value="ECO:0007669"/>
    <property type="project" value="TreeGrafter"/>
</dbReference>
<dbReference type="PROSITE" id="PS50001">
    <property type="entry name" value="SH2"/>
    <property type="match status" value="2"/>
</dbReference>
<dbReference type="EMBL" id="SEYY01017794">
    <property type="protein sequence ID" value="KAB7499594.1"/>
    <property type="molecule type" value="Genomic_DNA"/>
</dbReference>
<sequence>MYISCVPRGQPGITFITSNIAPDSPTSLKQAEWYWGAITRENANTLMRDKQGGTFLVRDASTGNNEYTLTLRKEGSNKLIKICHKNGMYGFTEPYNFNSVVELIEFCRQQSLSQFHKSLDIRLLHPVSRFANGEEKEFSKMDIEDLKSQCFELDRKFADVYDEYDKCLKKQLNYSAQLERGQTALECFNETLTWMGDHLKLHEKFINEAQPHEIKKLWRNREHLILRRNWVESAMLEHKESLENLLQDFRAVERECSRLLNDVTLLDKSRGKLRNLLALKLRGVFIDFDIAEINLQEDGPSLWLNEQCTREDAVKLLTSKPDGTFLIRKSSRGPYALSIVFNKEVQHCLIHKSKGYGFAEPFLIHSTLMDLVSHYSLNSLEVHNDCLTTTLKYPALKYLNRPLT</sequence>
<comment type="caution">
    <text evidence="5">The sequence shown here is derived from an EMBL/GenBank/DDBJ whole genome shotgun (WGS) entry which is preliminary data.</text>
</comment>
<accession>A0A5N5SZE9</accession>
<proteinExistence type="predicted"/>
<dbReference type="InterPro" id="IPR036860">
    <property type="entry name" value="SH2_dom_sf"/>
</dbReference>
<dbReference type="PANTHER" id="PTHR10155:SF10">
    <property type="entry name" value="PI3K21B, ISOFORM B"/>
    <property type="match status" value="1"/>
</dbReference>